<evidence type="ECO:0000259" key="1">
    <source>
        <dbReference type="Pfam" id="PF07521"/>
    </source>
</evidence>
<dbReference type="Proteomes" id="UP000596932">
    <property type="component" value="Unassembled WGS sequence"/>
</dbReference>
<dbReference type="Gene3D" id="3.60.15.10">
    <property type="entry name" value="Ribonuclease Z/Hydroxyacylglutathione hydrolase-like"/>
    <property type="match status" value="1"/>
</dbReference>
<dbReference type="InterPro" id="IPR036866">
    <property type="entry name" value="RibonucZ/Hydroxyglut_hydro"/>
</dbReference>
<protein>
    <recommendedName>
        <fullName evidence="1">Zn-dependent metallo-hydrolase RNA specificity domain-containing protein</fullName>
    </recommendedName>
</protein>
<accession>A0A931D200</accession>
<gene>
    <name evidence="2" type="ORF">H3221_04630</name>
</gene>
<dbReference type="RefSeq" id="WP_196474055.1">
    <property type="nucleotide sequence ID" value="NZ_JACFYX020000004.1"/>
</dbReference>
<sequence>MRYPSIVHHGATTGVTGSCHQLQVDDKYALLIDSGLFQSAETSSAGRAGAGSLAPDFSLDGIKALVAVTAHTDYVGPMPGLRAVSCKRPIFRTESSVWALLIVLKDAFKLGFSRDPKKVERDLKLIELPILASTQTDQPAIAITGNDICSSGRIVNYLKVMRGDARHDVLTFGCQATGTPVRQAQCVGSRNGYVEFDGQRYDIRAQVHTIGGYSAHADQSGLVRFVSRMSAWPNEIRPVHGEKPARRALAGALRERYVDQSSDVDILLPGIDEETGMG</sequence>
<dbReference type="GO" id="GO:0004521">
    <property type="term" value="F:RNA endonuclease activity"/>
    <property type="evidence" value="ECO:0007669"/>
    <property type="project" value="TreeGrafter"/>
</dbReference>
<organism evidence="2 3">
    <name type="scientific">Pseudomonas chaetocerotis</name>
    <dbReference type="NCBI Taxonomy" id="2758695"/>
    <lineage>
        <taxon>Bacteria</taxon>
        <taxon>Pseudomonadati</taxon>
        <taxon>Pseudomonadota</taxon>
        <taxon>Gammaproteobacteria</taxon>
        <taxon>Pseudomonadales</taxon>
        <taxon>Pseudomonadaceae</taxon>
        <taxon>Pseudomonas</taxon>
    </lineage>
</organism>
<dbReference type="PROSITE" id="PS51257">
    <property type="entry name" value="PROKAR_LIPOPROTEIN"/>
    <property type="match status" value="1"/>
</dbReference>
<feature type="domain" description="Zn-dependent metallo-hydrolase RNA specificity" evidence="1">
    <location>
        <begin position="201"/>
        <end position="257"/>
    </location>
</feature>
<proteinExistence type="predicted"/>
<evidence type="ECO:0000313" key="2">
    <source>
        <dbReference type="EMBL" id="MBG0834398.1"/>
    </source>
</evidence>
<dbReference type="PANTHER" id="PTHR11203:SF37">
    <property type="entry name" value="INTEGRATOR COMPLEX SUBUNIT 11"/>
    <property type="match status" value="1"/>
</dbReference>
<dbReference type="EMBL" id="JACFYX010000003">
    <property type="protein sequence ID" value="MBG0834398.1"/>
    <property type="molecule type" value="Genomic_DNA"/>
</dbReference>
<reference evidence="2" key="1">
    <citation type="submission" date="2020-07" db="EMBL/GenBank/DDBJ databases">
        <title>Pseudomonas chaetoceroseae sp. nov., a new member of the Pseudomonas oleovorans group isolated from a culture of Chaetoceros calcitrans.</title>
        <authorList>
            <person name="Girard L."/>
            <person name="Lood C."/>
            <person name="De Mot R."/>
            <person name="Baudart J."/>
        </authorList>
    </citation>
    <scope>NUCLEOTIDE SEQUENCE</scope>
    <source>
        <strain evidence="2">536</strain>
    </source>
</reference>
<dbReference type="AlphaFoldDB" id="A0A931D200"/>
<dbReference type="Pfam" id="PF07521">
    <property type="entry name" value="RMMBL"/>
    <property type="match status" value="1"/>
</dbReference>
<comment type="caution">
    <text evidence="2">The sequence shown here is derived from an EMBL/GenBank/DDBJ whole genome shotgun (WGS) entry which is preliminary data.</text>
</comment>
<dbReference type="PANTHER" id="PTHR11203">
    <property type="entry name" value="CLEAVAGE AND POLYADENYLATION SPECIFICITY FACTOR FAMILY MEMBER"/>
    <property type="match status" value="1"/>
</dbReference>
<dbReference type="SUPFAM" id="SSF56281">
    <property type="entry name" value="Metallo-hydrolase/oxidoreductase"/>
    <property type="match status" value="1"/>
</dbReference>
<evidence type="ECO:0000313" key="3">
    <source>
        <dbReference type="Proteomes" id="UP000596932"/>
    </source>
</evidence>
<keyword evidence="3" id="KW-1185">Reference proteome</keyword>
<dbReference type="InterPro" id="IPR011108">
    <property type="entry name" value="RMMBL"/>
</dbReference>
<name>A0A931D200_9PSED</name>
<dbReference type="InterPro" id="IPR050698">
    <property type="entry name" value="MBL"/>
</dbReference>